<comment type="subcellular location">
    <subcellularLocation>
        <location evidence="1">Nucleus envelope</location>
    </subcellularLocation>
    <subcellularLocation>
        <location evidence="2">Nucleus speckle</location>
    </subcellularLocation>
    <subcellularLocation>
        <location evidence="3">Nucleus</location>
        <location evidence="3">Nucleoplasm</location>
    </subcellularLocation>
</comment>
<evidence type="ECO:0000256" key="9">
    <source>
        <dbReference type="ARBA" id="ARBA00022884"/>
    </source>
</evidence>
<dbReference type="CDD" id="cd12555">
    <property type="entry name" value="RRM2_RBM15"/>
    <property type="match status" value="1"/>
</dbReference>
<evidence type="ECO:0000256" key="7">
    <source>
        <dbReference type="ARBA" id="ARBA00022737"/>
    </source>
</evidence>
<protein>
    <submittedName>
        <fullName evidence="15">RNA binding motif protein 15</fullName>
    </submittedName>
</protein>
<dbReference type="GO" id="GO:0003723">
    <property type="term" value="F:RNA binding"/>
    <property type="evidence" value="ECO:0007669"/>
    <property type="project" value="UniProtKB-UniRule"/>
</dbReference>
<dbReference type="InterPro" id="IPR000504">
    <property type="entry name" value="RRM_dom"/>
</dbReference>
<comment type="similarity">
    <text evidence="4">Belongs to the RRM Spen family.</text>
</comment>
<feature type="domain" description="RRM" evidence="13">
    <location>
        <begin position="249"/>
        <end position="326"/>
    </location>
</feature>
<feature type="region of interest" description="Disordered" evidence="12">
    <location>
        <begin position="117"/>
        <end position="160"/>
    </location>
</feature>
<feature type="compositionally biased region" description="Basic and acidic residues" evidence="12">
    <location>
        <begin position="523"/>
        <end position="541"/>
    </location>
</feature>
<dbReference type="Ensembl" id="ENSNPET00000011659.1">
    <property type="protein sequence ID" value="ENSNPEP00000011372.1"/>
    <property type="gene ID" value="ENSNPEG00000008535.1"/>
</dbReference>
<dbReference type="InterPro" id="IPR016194">
    <property type="entry name" value="SPOC-like_C_dom_sf"/>
</dbReference>
<dbReference type="InterPro" id="IPR034473">
    <property type="entry name" value="RBM15_RRM3"/>
</dbReference>
<dbReference type="InterPro" id="IPR035979">
    <property type="entry name" value="RBD_domain_sf"/>
</dbReference>
<dbReference type="PANTHER" id="PTHR23189">
    <property type="entry name" value="RNA RECOGNITION MOTIF-CONTAINING"/>
    <property type="match status" value="1"/>
</dbReference>
<gene>
    <name evidence="15" type="primary">RBM15</name>
</gene>
<dbReference type="Pfam" id="PF07744">
    <property type="entry name" value="SPOC"/>
    <property type="match status" value="1"/>
</dbReference>
<dbReference type="PROSITE" id="PS50917">
    <property type="entry name" value="SPOC"/>
    <property type="match status" value="1"/>
</dbReference>
<keyword evidence="7" id="KW-0677">Repeat</keyword>
<evidence type="ECO:0000259" key="13">
    <source>
        <dbReference type="PROSITE" id="PS50102"/>
    </source>
</evidence>
<dbReference type="InterPro" id="IPR012921">
    <property type="entry name" value="SPOC_C"/>
</dbReference>
<evidence type="ECO:0000256" key="5">
    <source>
        <dbReference type="ARBA" id="ARBA00022499"/>
    </source>
</evidence>
<feature type="compositionally biased region" description="Basic and acidic residues" evidence="12">
    <location>
        <begin position="445"/>
        <end position="464"/>
    </location>
</feature>
<evidence type="ECO:0000256" key="10">
    <source>
        <dbReference type="ARBA" id="ARBA00023242"/>
    </source>
</evidence>
<evidence type="ECO:0000256" key="3">
    <source>
        <dbReference type="ARBA" id="ARBA00004642"/>
    </source>
</evidence>
<dbReference type="AlphaFoldDB" id="A0A8C6ZF99"/>
<dbReference type="Pfam" id="PF00076">
    <property type="entry name" value="RRM_1"/>
    <property type="match status" value="1"/>
</dbReference>
<dbReference type="InterPro" id="IPR034472">
    <property type="entry name" value="RBM15_RRM2"/>
</dbReference>
<dbReference type="CDD" id="cd21549">
    <property type="entry name" value="SPOC_RBM15"/>
    <property type="match status" value="1"/>
</dbReference>
<dbReference type="PROSITE" id="PS50102">
    <property type="entry name" value="RRM"/>
    <property type="match status" value="2"/>
</dbReference>
<name>A0A8C6ZF99_NOTPE</name>
<dbReference type="SMR" id="A0A8C6ZF99"/>
<evidence type="ECO:0000313" key="15">
    <source>
        <dbReference type="Ensembl" id="ENSNPEP00000011372.1"/>
    </source>
</evidence>
<dbReference type="InterPro" id="IPR012677">
    <property type="entry name" value="Nucleotide-bd_a/b_plait_sf"/>
</dbReference>
<reference evidence="15" key="2">
    <citation type="submission" date="2025-09" db="UniProtKB">
        <authorList>
            <consortium name="Ensembl"/>
        </authorList>
    </citation>
    <scope>IDENTIFICATION</scope>
</reference>
<evidence type="ECO:0000256" key="4">
    <source>
        <dbReference type="ARBA" id="ARBA00005387"/>
    </source>
</evidence>
<dbReference type="GO" id="GO:0005635">
    <property type="term" value="C:nuclear envelope"/>
    <property type="evidence" value="ECO:0007669"/>
    <property type="project" value="UniProtKB-SubCell"/>
</dbReference>
<dbReference type="CDD" id="cd12557">
    <property type="entry name" value="RRM3_RBM15"/>
    <property type="match status" value="1"/>
</dbReference>
<dbReference type="Gene3D" id="2.40.290.10">
    <property type="match status" value="1"/>
</dbReference>
<dbReference type="Proteomes" id="UP000694420">
    <property type="component" value="Unplaced"/>
</dbReference>
<evidence type="ECO:0000256" key="11">
    <source>
        <dbReference type="PROSITE-ProRule" id="PRU00176"/>
    </source>
</evidence>
<feature type="region of interest" description="Disordered" evidence="12">
    <location>
        <begin position="1"/>
        <end position="64"/>
    </location>
</feature>
<feature type="region of interest" description="Disordered" evidence="12">
    <location>
        <begin position="502"/>
        <end position="633"/>
    </location>
</feature>
<evidence type="ECO:0000256" key="12">
    <source>
        <dbReference type="SAM" id="MobiDB-lite"/>
    </source>
</evidence>
<dbReference type="Gene3D" id="3.30.70.330">
    <property type="match status" value="2"/>
</dbReference>
<dbReference type="GO" id="GO:0016607">
    <property type="term" value="C:nuclear speck"/>
    <property type="evidence" value="ECO:0007669"/>
    <property type="project" value="UniProtKB-SubCell"/>
</dbReference>
<dbReference type="SMART" id="SM00360">
    <property type="entry name" value="RRM"/>
    <property type="match status" value="2"/>
</dbReference>
<feature type="domain" description="RRM" evidence="13">
    <location>
        <begin position="330"/>
        <end position="404"/>
    </location>
</feature>
<feature type="domain" description="SPOC" evidence="14">
    <location>
        <begin position="635"/>
        <end position="813"/>
    </location>
</feature>
<sequence length="814" mass="89150">SRGCRERPGVLGGRGILACGSAPRHRRGAEGSREPSPAEPLRCREAAGSGAPGPERALGGGTRLRSALRRSSKGCSCVADRCRASPASRAGCSPDFGFNNLPCRRWPVAEAAVANGGRGDTRVAPGSSLQPPIAETRHVPSSRVCTSQRPTEPVCHGAKEPAPSRLLGRVDLLLLQHCPNPDSAKETFKPCKKGQLALGRLPPPPPLPRELERDRDYGGFYEARVRPAYGLEPAGEEEISPEDDQRANRTLFLGNLDITVSESDLRRAFDRFGVITEVDIKRPGRGQTSTYGFLKFENLDMAHRAKLAMSGKVLLRNPIKIGYGKATPTTRLWVGGLGPWVPLAALAREFDRFGTIRTIDYRKGDSWAYIQYESLDAAQAACTHMRGFPLGGPDRRLRVDFADTEHRYQQPYLQPLPLPPAAHYELVAEAAAFGAHRGAPPDPLRGTRDRTPPLLYRDRDRDLYPEADWVPPPPPVRDRSNRAAAYDPLESLERRRDGWSLERDRGERELGSSSRDQPRKRRLAEDGGRHLDRSPDSERSSSSRKRHCLATASPPDRSPELVGGRERYSSDPERSSRLLLLERPSPVRESRRGSLERGPNEKRERKNSAERERKHRAAAAAAQEGKSPAKKDERVVEGAPKLCLAWQGMLLLKNSNFPANMHLLQGDLGVASSLLVEGATGGKVAQLKITQRLRLDQPKLDEVTRRIKVAGPKGYAVLLAVPGAADNRSSCGASEAATTSTQRPLRNLVSYLKQKQAAGVISLPVGGNKDKENSGVLHAFPPCDFSQQFLDSTAKALAKSEDDFLVMIIVRGAS</sequence>
<evidence type="ECO:0000259" key="14">
    <source>
        <dbReference type="PROSITE" id="PS50917"/>
    </source>
</evidence>
<evidence type="ECO:0000256" key="8">
    <source>
        <dbReference type="ARBA" id="ARBA00022843"/>
    </source>
</evidence>
<keyword evidence="10" id="KW-0539">Nucleus</keyword>
<feature type="region of interest" description="Disordered" evidence="12">
    <location>
        <begin position="436"/>
        <end position="489"/>
    </location>
</feature>
<feature type="compositionally biased region" description="Basic and acidic residues" evidence="12">
    <location>
        <begin position="557"/>
        <end position="576"/>
    </location>
</feature>
<evidence type="ECO:0000256" key="1">
    <source>
        <dbReference type="ARBA" id="ARBA00004259"/>
    </source>
</evidence>
<dbReference type="SUPFAM" id="SSF100939">
    <property type="entry name" value="SPOC domain-like"/>
    <property type="match status" value="1"/>
</dbReference>
<dbReference type="InterPro" id="IPR010912">
    <property type="entry name" value="SPOC_met"/>
</dbReference>
<evidence type="ECO:0000256" key="6">
    <source>
        <dbReference type="ARBA" id="ARBA00022553"/>
    </source>
</evidence>
<keyword evidence="8" id="KW-0832">Ubl conjugation</keyword>
<dbReference type="FunFam" id="2.40.290.10:FF:000003">
    <property type="entry name" value="RNA-binding motif protein 15"/>
    <property type="match status" value="1"/>
</dbReference>
<dbReference type="SUPFAM" id="SSF54928">
    <property type="entry name" value="RNA-binding domain, RBD"/>
    <property type="match status" value="1"/>
</dbReference>
<accession>A0A8C6ZF99</accession>
<organism evidence="15 16">
    <name type="scientific">Nothoprocta perdicaria</name>
    <name type="common">Chilean tinamou</name>
    <name type="synonym">Crypturus perdicarius</name>
    <dbReference type="NCBI Taxonomy" id="30464"/>
    <lineage>
        <taxon>Eukaryota</taxon>
        <taxon>Metazoa</taxon>
        <taxon>Chordata</taxon>
        <taxon>Craniata</taxon>
        <taxon>Vertebrata</taxon>
        <taxon>Euteleostomi</taxon>
        <taxon>Archelosauria</taxon>
        <taxon>Archosauria</taxon>
        <taxon>Dinosauria</taxon>
        <taxon>Saurischia</taxon>
        <taxon>Theropoda</taxon>
        <taxon>Coelurosauria</taxon>
        <taxon>Aves</taxon>
        <taxon>Palaeognathae</taxon>
        <taxon>Tinamiformes</taxon>
        <taxon>Tinamidae</taxon>
        <taxon>Nothoprocta</taxon>
    </lineage>
</organism>
<proteinExistence type="inferred from homology"/>
<dbReference type="FunFam" id="3.30.70.330:FF:000195">
    <property type="entry name" value="RNA binding motif protein 15"/>
    <property type="match status" value="1"/>
</dbReference>
<reference evidence="15" key="1">
    <citation type="submission" date="2025-08" db="UniProtKB">
        <authorList>
            <consortium name="Ensembl"/>
        </authorList>
    </citation>
    <scope>IDENTIFICATION</scope>
</reference>
<keyword evidence="5" id="KW-1017">Isopeptide bond</keyword>
<keyword evidence="9 11" id="KW-0694">RNA-binding</keyword>
<evidence type="ECO:0000256" key="2">
    <source>
        <dbReference type="ARBA" id="ARBA00004324"/>
    </source>
</evidence>
<dbReference type="FunFam" id="3.30.70.330:FF:000112">
    <property type="entry name" value="RNA-binding motif protein 15"/>
    <property type="match status" value="1"/>
</dbReference>
<feature type="compositionally biased region" description="Basic and acidic residues" evidence="12">
    <location>
        <begin position="585"/>
        <end position="612"/>
    </location>
</feature>
<evidence type="ECO:0000313" key="16">
    <source>
        <dbReference type="Proteomes" id="UP000694420"/>
    </source>
</evidence>
<keyword evidence="6" id="KW-0597">Phosphoprotein</keyword>
<keyword evidence="16" id="KW-1185">Reference proteome</keyword>